<feature type="domain" description="HTH luxR-type" evidence="4">
    <location>
        <begin position="157"/>
        <end position="222"/>
    </location>
</feature>
<sequence>MADVTAIDRTVERPLAEMLDMLGRTDDAMVAIDGEMRIIAWNDAATRLLGYDSADVLGRPCHEILCWRDRCGDTICDGQCPASVLGEPDEIVPSKQILGTSATGKTLWLSASTIIPPIDLRDQCRLVHLIREVALPPELERVIVERLDGWIPATAQDNGHLAVLTAREREVLQLLTEGLDGSAIAATLFLSQATVRNHIQHILSKLNVHSRVEAVAFALRRR</sequence>
<evidence type="ECO:0000259" key="5">
    <source>
        <dbReference type="PROSITE" id="PS50112"/>
    </source>
</evidence>
<dbReference type="Pfam" id="PF13426">
    <property type="entry name" value="PAS_9"/>
    <property type="match status" value="1"/>
</dbReference>
<dbReference type="PROSITE" id="PS50043">
    <property type="entry name" value="HTH_LUXR_2"/>
    <property type="match status" value="1"/>
</dbReference>
<dbReference type="SMART" id="SM00421">
    <property type="entry name" value="HTH_LUXR"/>
    <property type="match status" value="1"/>
</dbReference>
<dbReference type="EMBL" id="UOEK01000410">
    <property type="protein sequence ID" value="VAW07619.1"/>
    <property type="molecule type" value="Genomic_DNA"/>
</dbReference>
<proteinExistence type="predicted"/>
<dbReference type="PROSITE" id="PS50112">
    <property type="entry name" value="PAS"/>
    <property type="match status" value="1"/>
</dbReference>
<dbReference type="NCBIfam" id="TIGR00229">
    <property type="entry name" value="sensory_box"/>
    <property type="match status" value="1"/>
</dbReference>
<dbReference type="InterPro" id="IPR035965">
    <property type="entry name" value="PAS-like_dom_sf"/>
</dbReference>
<dbReference type="SUPFAM" id="SSF55785">
    <property type="entry name" value="PYP-like sensor domain (PAS domain)"/>
    <property type="match status" value="1"/>
</dbReference>
<dbReference type="SMART" id="SM00091">
    <property type="entry name" value="PAS"/>
    <property type="match status" value="1"/>
</dbReference>
<dbReference type="GO" id="GO:0003677">
    <property type="term" value="F:DNA binding"/>
    <property type="evidence" value="ECO:0007669"/>
    <property type="project" value="UniProtKB-KW"/>
</dbReference>
<gene>
    <name evidence="6" type="ORF">MNBD_ACTINO02-686</name>
</gene>
<evidence type="ECO:0000256" key="3">
    <source>
        <dbReference type="ARBA" id="ARBA00023163"/>
    </source>
</evidence>
<evidence type="ECO:0000256" key="2">
    <source>
        <dbReference type="ARBA" id="ARBA00023125"/>
    </source>
</evidence>
<dbReference type="Pfam" id="PF00196">
    <property type="entry name" value="GerE"/>
    <property type="match status" value="1"/>
</dbReference>
<organism evidence="6">
    <name type="scientific">hydrothermal vent metagenome</name>
    <dbReference type="NCBI Taxonomy" id="652676"/>
    <lineage>
        <taxon>unclassified sequences</taxon>
        <taxon>metagenomes</taxon>
        <taxon>ecological metagenomes</taxon>
    </lineage>
</organism>
<dbReference type="InterPro" id="IPR036388">
    <property type="entry name" value="WH-like_DNA-bd_sf"/>
</dbReference>
<dbReference type="CDD" id="cd06170">
    <property type="entry name" value="LuxR_C_like"/>
    <property type="match status" value="1"/>
</dbReference>
<accession>A0A3B0T5L1</accession>
<dbReference type="SUPFAM" id="SSF46894">
    <property type="entry name" value="C-terminal effector domain of the bipartite response regulators"/>
    <property type="match status" value="1"/>
</dbReference>
<dbReference type="InterPro" id="IPR016032">
    <property type="entry name" value="Sig_transdc_resp-reg_C-effctor"/>
</dbReference>
<evidence type="ECO:0000259" key="4">
    <source>
        <dbReference type="PROSITE" id="PS50043"/>
    </source>
</evidence>
<keyword evidence="3" id="KW-0804">Transcription</keyword>
<keyword evidence="1" id="KW-0805">Transcription regulation</keyword>
<feature type="domain" description="PAS" evidence="5">
    <location>
        <begin position="11"/>
        <end position="59"/>
    </location>
</feature>
<dbReference type="GO" id="GO:0006355">
    <property type="term" value="P:regulation of DNA-templated transcription"/>
    <property type="evidence" value="ECO:0007669"/>
    <property type="project" value="InterPro"/>
</dbReference>
<reference evidence="6" key="1">
    <citation type="submission" date="2018-06" db="EMBL/GenBank/DDBJ databases">
        <authorList>
            <person name="Zhirakovskaya E."/>
        </authorList>
    </citation>
    <scope>NUCLEOTIDE SEQUENCE</scope>
</reference>
<name>A0A3B0T5L1_9ZZZZ</name>
<dbReference type="Gene3D" id="1.10.10.10">
    <property type="entry name" value="Winged helix-like DNA-binding domain superfamily/Winged helix DNA-binding domain"/>
    <property type="match status" value="1"/>
</dbReference>
<dbReference type="PRINTS" id="PR00038">
    <property type="entry name" value="HTHLUXR"/>
</dbReference>
<dbReference type="InterPro" id="IPR000792">
    <property type="entry name" value="Tscrpt_reg_LuxR_C"/>
</dbReference>
<dbReference type="AlphaFoldDB" id="A0A3B0T5L1"/>
<dbReference type="PANTHER" id="PTHR44688">
    <property type="entry name" value="DNA-BINDING TRANSCRIPTIONAL ACTIVATOR DEVR_DOSR"/>
    <property type="match status" value="1"/>
</dbReference>
<evidence type="ECO:0000313" key="6">
    <source>
        <dbReference type="EMBL" id="VAW07619.1"/>
    </source>
</evidence>
<dbReference type="PANTHER" id="PTHR44688:SF16">
    <property type="entry name" value="DNA-BINDING TRANSCRIPTIONAL ACTIVATOR DEVR_DOSR"/>
    <property type="match status" value="1"/>
</dbReference>
<keyword evidence="2" id="KW-0238">DNA-binding</keyword>
<dbReference type="InterPro" id="IPR000014">
    <property type="entry name" value="PAS"/>
</dbReference>
<dbReference type="CDD" id="cd00130">
    <property type="entry name" value="PAS"/>
    <property type="match status" value="1"/>
</dbReference>
<protein>
    <submittedName>
        <fullName evidence="6">Uncharacterized protein</fullName>
    </submittedName>
</protein>
<evidence type="ECO:0000256" key="1">
    <source>
        <dbReference type="ARBA" id="ARBA00023015"/>
    </source>
</evidence>
<dbReference type="Gene3D" id="3.30.450.20">
    <property type="entry name" value="PAS domain"/>
    <property type="match status" value="1"/>
</dbReference>